<reference evidence="1" key="1">
    <citation type="journal article" date="2015" name="Nature">
        <title>Complex archaea that bridge the gap between prokaryotes and eukaryotes.</title>
        <authorList>
            <person name="Spang A."/>
            <person name="Saw J.H."/>
            <person name="Jorgensen S.L."/>
            <person name="Zaremba-Niedzwiedzka K."/>
            <person name="Martijn J."/>
            <person name="Lind A.E."/>
            <person name="van Eijk R."/>
            <person name="Schleper C."/>
            <person name="Guy L."/>
            <person name="Ettema T.J."/>
        </authorList>
    </citation>
    <scope>NUCLEOTIDE SEQUENCE</scope>
</reference>
<name>A0A0F9KEN5_9ZZZZ</name>
<sequence>MSRAKNRARAEAGGRFVNTHEPRMARRYVCANCHKSGHFIKVGEYYFHDHCPKTMVPFTEAELNR</sequence>
<dbReference type="AlphaFoldDB" id="A0A0F9KEN5"/>
<accession>A0A0F9KEN5</accession>
<evidence type="ECO:0000313" key="1">
    <source>
        <dbReference type="EMBL" id="KKM80393.1"/>
    </source>
</evidence>
<dbReference type="EMBL" id="LAZR01008193">
    <property type="protein sequence ID" value="KKM80393.1"/>
    <property type="molecule type" value="Genomic_DNA"/>
</dbReference>
<organism evidence="1">
    <name type="scientific">marine sediment metagenome</name>
    <dbReference type="NCBI Taxonomy" id="412755"/>
    <lineage>
        <taxon>unclassified sequences</taxon>
        <taxon>metagenomes</taxon>
        <taxon>ecological metagenomes</taxon>
    </lineage>
</organism>
<protein>
    <submittedName>
        <fullName evidence="1">Uncharacterized protein</fullName>
    </submittedName>
</protein>
<proteinExistence type="predicted"/>
<gene>
    <name evidence="1" type="ORF">LCGC14_1340390</name>
</gene>
<comment type="caution">
    <text evidence="1">The sequence shown here is derived from an EMBL/GenBank/DDBJ whole genome shotgun (WGS) entry which is preliminary data.</text>
</comment>